<gene>
    <name evidence="5" type="ORF">SAMN02745118_00436</name>
</gene>
<dbReference type="PANTHER" id="PTHR10953:SF102">
    <property type="entry name" value="ADENYLYLTRANSFERASE AND SULFURTRANSFERASE MOCS3"/>
    <property type="match status" value="1"/>
</dbReference>
<feature type="domain" description="THIF-type NAD/FAD binding fold" evidence="4">
    <location>
        <begin position="14"/>
        <end position="248"/>
    </location>
</feature>
<reference evidence="6" key="1">
    <citation type="submission" date="2017-02" db="EMBL/GenBank/DDBJ databases">
        <authorList>
            <person name="Varghese N."/>
            <person name="Submissions S."/>
        </authorList>
    </citation>
    <scope>NUCLEOTIDE SEQUENCE [LARGE SCALE GENOMIC DNA]</scope>
    <source>
        <strain evidence="6">ATCC BAA-73</strain>
    </source>
</reference>
<dbReference type="FunFam" id="3.40.50.720:FF:000033">
    <property type="entry name" value="Adenylyltransferase and sulfurtransferase MOCS3"/>
    <property type="match status" value="1"/>
</dbReference>
<evidence type="ECO:0000259" key="4">
    <source>
        <dbReference type="Pfam" id="PF00899"/>
    </source>
</evidence>
<evidence type="ECO:0000256" key="1">
    <source>
        <dbReference type="ARBA" id="ARBA00022679"/>
    </source>
</evidence>
<dbReference type="OrthoDB" id="9804286at2"/>
<protein>
    <submittedName>
        <fullName evidence="5">Adenylyltransferase and sulfurtransferase</fullName>
    </submittedName>
</protein>
<keyword evidence="3" id="KW-0067">ATP-binding</keyword>
<dbReference type="InterPro" id="IPR045886">
    <property type="entry name" value="ThiF/MoeB/HesA"/>
</dbReference>
<keyword evidence="6" id="KW-1185">Reference proteome</keyword>
<evidence type="ECO:0000256" key="2">
    <source>
        <dbReference type="ARBA" id="ARBA00022741"/>
    </source>
</evidence>
<organism evidence="5 6">
    <name type="scientific">Selenihalanaerobacter shriftii</name>
    <dbReference type="NCBI Taxonomy" id="142842"/>
    <lineage>
        <taxon>Bacteria</taxon>
        <taxon>Bacillati</taxon>
        <taxon>Bacillota</taxon>
        <taxon>Clostridia</taxon>
        <taxon>Halanaerobiales</taxon>
        <taxon>Halobacteroidaceae</taxon>
        <taxon>Selenihalanaerobacter</taxon>
    </lineage>
</organism>
<keyword evidence="1 5" id="KW-0808">Transferase</keyword>
<dbReference type="GO" id="GO:0005524">
    <property type="term" value="F:ATP binding"/>
    <property type="evidence" value="ECO:0007669"/>
    <property type="project" value="UniProtKB-KW"/>
</dbReference>
<keyword evidence="5" id="KW-0548">Nucleotidyltransferase</keyword>
<dbReference type="PANTHER" id="PTHR10953">
    <property type="entry name" value="UBIQUITIN-ACTIVATING ENZYME E1"/>
    <property type="match status" value="1"/>
</dbReference>
<dbReference type="AlphaFoldDB" id="A0A1T4JV97"/>
<dbReference type="GO" id="GO:0016779">
    <property type="term" value="F:nucleotidyltransferase activity"/>
    <property type="evidence" value="ECO:0007669"/>
    <property type="project" value="UniProtKB-KW"/>
</dbReference>
<dbReference type="Proteomes" id="UP000190625">
    <property type="component" value="Unassembled WGS sequence"/>
</dbReference>
<accession>A0A1T4JV97</accession>
<dbReference type="RefSeq" id="WP_078808962.1">
    <property type="nucleotide sequence ID" value="NZ_FUWM01000004.1"/>
</dbReference>
<dbReference type="GO" id="GO:0008641">
    <property type="term" value="F:ubiquitin-like modifier activating enzyme activity"/>
    <property type="evidence" value="ECO:0007669"/>
    <property type="project" value="InterPro"/>
</dbReference>
<evidence type="ECO:0000256" key="3">
    <source>
        <dbReference type="ARBA" id="ARBA00022840"/>
    </source>
</evidence>
<dbReference type="GO" id="GO:0004792">
    <property type="term" value="F:thiosulfate-cyanide sulfurtransferase activity"/>
    <property type="evidence" value="ECO:0007669"/>
    <property type="project" value="TreeGrafter"/>
</dbReference>
<dbReference type="GO" id="GO:0008146">
    <property type="term" value="F:sulfotransferase activity"/>
    <property type="evidence" value="ECO:0007669"/>
    <property type="project" value="TreeGrafter"/>
</dbReference>
<dbReference type="NCBIfam" id="NF004281">
    <property type="entry name" value="PRK05690.1"/>
    <property type="match status" value="1"/>
</dbReference>
<proteinExistence type="predicted"/>
<keyword evidence="2" id="KW-0547">Nucleotide-binding</keyword>
<evidence type="ECO:0000313" key="5">
    <source>
        <dbReference type="EMBL" id="SJZ34015.1"/>
    </source>
</evidence>
<sequence length="261" mass="28335">MSNYDLSSEELQRYDRHIILDEIGQEGQQKLKESSVLIVGAGGLGSPVAYYLAAVGIGCIGIIDFDEIELSNLQRQILHSTSNIGSFKVDSAEKSLKALNPNLDIITYQASLKTDNVEDLVMRYDIVINCVDNFASRYLINDACVSNNIPLIEAGVLGFEGQVMVIIPGKGPCYRCIFPESSKQGRISADKEIGVLGAVAGTIGTLQATEAIKYLLGIGELLFSKLLIYDALHASFRKVELKANPRCPICGDDSSITELNN</sequence>
<evidence type="ECO:0000313" key="6">
    <source>
        <dbReference type="Proteomes" id="UP000190625"/>
    </source>
</evidence>
<dbReference type="SUPFAM" id="SSF69572">
    <property type="entry name" value="Activating enzymes of the ubiquitin-like proteins"/>
    <property type="match status" value="1"/>
</dbReference>
<dbReference type="STRING" id="142842.SAMN02745118_00436"/>
<dbReference type="EMBL" id="FUWM01000004">
    <property type="protein sequence ID" value="SJZ34015.1"/>
    <property type="molecule type" value="Genomic_DNA"/>
</dbReference>
<dbReference type="InterPro" id="IPR000594">
    <property type="entry name" value="ThiF_NAD_FAD-bd"/>
</dbReference>
<name>A0A1T4JV97_9FIRM</name>
<dbReference type="CDD" id="cd00757">
    <property type="entry name" value="ThiF_MoeB_HesA_family"/>
    <property type="match status" value="1"/>
</dbReference>
<dbReference type="Gene3D" id="3.40.50.720">
    <property type="entry name" value="NAD(P)-binding Rossmann-like Domain"/>
    <property type="match status" value="1"/>
</dbReference>
<dbReference type="GO" id="GO:0005829">
    <property type="term" value="C:cytosol"/>
    <property type="evidence" value="ECO:0007669"/>
    <property type="project" value="TreeGrafter"/>
</dbReference>
<dbReference type="Pfam" id="PF00899">
    <property type="entry name" value="ThiF"/>
    <property type="match status" value="1"/>
</dbReference>
<dbReference type="InterPro" id="IPR035985">
    <property type="entry name" value="Ubiquitin-activating_enz"/>
</dbReference>